<accession>A0A974C9P3</accession>
<proteinExistence type="predicted"/>
<keyword evidence="1" id="KW-1133">Transmembrane helix</keyword>
<evidence type="ECO:0000256" key="1">
    <source>
        <dbReference type="SAM" id="Phobius"/>
    </source>
</evidence>
<protein>
    <submittedName>
        <fullName evidence="2">Uncharacterized protein</fullName>
    </submittedName>
</protein>
<dbReference type="EMBL" id="CM004480">
    <property type="protein sequence ID" value="OCT68706.1"/>
    <property type="molecule type" value="Genomic_DNA"/>
</dbReference>
<reference evidence="3" key="1">
    <citation type="journal article" date="2016" name="Nature">
        <title>Genome evolution in the allotetraploid frog Xenopus laevis.</title>
        <authorList>
            <person name="Session A.M."/>
            <person name="Uno Y."/>
            <person name="Kwon T."/>
            <person name="Chapman J.A."/>
            <person name="Toyoda A."/>
            <person name="Takahashi S."/>
            <person name="Fukui A."/>
            <person name="Hikosaka A."/>
            <person name="Suzuki A."/>
            <person name="Kondo M."/>
            <person name="van Heeringen S.J."/>
            <person name="Quigley I."/>
            <person name="Heinz S."/>
            <person name="Ogino H."/>
            <person name="Ochi H."/>
            <person name="Hellsten U."/>
            <person name="Lyons J.B."/>
            <person name="Simakov O."/>
            <person name="Putnam N."/>
            <person name="Stites J."/>
            <person name="Kuroki Y."/>
            <person name="Tanaka T."/>
            <person name="Michiue T."/>
            <person name="Watanabe M."/>
            <person name="Bogdanovic O."/>
            <person name="Lister R."/>
            <person name="Georgiou G."/>
            <person name="Paranjpe S.S."/>
            <person name="van Kruijsbergen I."/>
            <person name="Shu S."/>
            <person name="Carlson J."/>
            <person name="Kinoshita T."/>
            <person name="Ohta Y."/>
            <person name="Mawaribuchi S."/>
            <person name="Jenkins J."/>
            <person name="Grimwood J."/>
            <person name="Schmutz J."/>
            <person name="Mitros T."/>
            <person name="Mozaffari S.V."/>
            <person name="Suzuki Y."/>
            <person name="Haramoto Y."/>
            <person name="Yamamoto T.S."/>
            <person name="Takagi C."/>
            <person name="Heald R."/>
            <person name="Miller K."/>
            <person name="Haudenschild C."/>
            <person name="Kitzman J."/>
            <person name="Nakayama T."/>
            <person name="Izutsu Y."/>
            <person name="Robert J."/>
            <person name="Fortriede J."/>
            <person name="Burns K."/>
            <person name="Lotay V."/>
            <person name="Karimi K."/>
            <person name="Yasuoka Y."/>
            <person name="Dichmann D.S."/>
            <person name="Flajnik M.F."/>
            <person name="Houston D.W."/>
            <person name="Shendure J."/>
            <person name="DuPasquier L."/>
            <person name="Vize P.D."/>
            <person name="Zorn A.M."/>
            <person name="Ito M."/>
            <person name="Marcotte E.M."/>
            <person name="Wallingford J.B."/>
            <person name="Ito Y."/>
            <person name="Asashima M."/>
            <person name="Ueno N."/>
            <person name="Matsuda Y."/>
            <person name="Veenstra G.J."/>
            <person name="Fujiyama A."/>
            <person name="Harland R.M."/>
            <person name="Taira M."/>
            <person name="Rokhsar D.S."/>
        </authorList>
    </citation>
    <scope>NUCLEOTIDE SEQUENCE [LARGE SCALE GENOMIC DNA]</scope>
    <source>
        <strain evidence="3">J</strain>
    </source>
</reference>
<gene>
    <name evidence="2" type="ORF">XELAEV_18039994mg</name>
</gene>
<sequence>MSQFICRFMAGLSTARKLHFIAIGPFSLHSSEVHNHPDLQLTEFYSFPMSPCFYTRILFTFCLGIYVLVKM</sequence>
<dbReference type="AlphaFoldDB" id="A0A974C9P3"/>
<keyword evidence="1" id="KW-0472">Membrane</keyword>
<keyword evidence="1" id="KW-0812">Transmembrane</keyword>
<name>A0A974C9P3_XENLA</name>
<dbReference type="Proteomes" id="UP000694892">
    <property type="component" value="Chromosome 8L"/>
</dbReference>
<organism evidence="2 3">
    <name type="scientific">Xenopus laevis</name>
    <name type="common">African clawed frog</name>
    <dbReference type="NCBI Taxonomy" id="8355"/>
    <lineage>
        <taxon>Eukaryota</taxon>
        <taxon>Metazoa</taxon>
        <taxon>Chordata</taxon>
        <taxon>Craniata</taxon>
        <taxon>Vertebrata</taxon>
        <taxon>Euteleostomi</taxon>
        <taxon>Amphibia</taxon>
        <taxon>Batrachia</taxon>
        <taxon>Anura</taxon>
        <taxon>Pipoidea</taxon>
        <taxon>Pipidae</taxon>
        <taxon>Xenopodinae</taxon>
        <taxon>Xenopus</taxon>
        <taxon>Xenopus</taxon>
    </lineage>
</organism>
<evidence type="ECO:0000313" key="2">
    <source>
        <dbReference type="EMBL" id="OCT68706.1"/>
    </source>
</evidence>
<feature type="transmembrane region" description="Helical" evidence="1">
    <location>
        <begin position="53"/>
        <end position="69"/>
    </location>
</feature>
<evidence type="ECO:0000313" key="3">
    <source>
        <dbReference type="Proteomes" id="UP000694892"/>
    </source>
</evidence>